<reference evidence="1 2" key="1">
    <citation type="submission" date="2020-12" db="EMBL/GenBank/DDBJ databases">
        <title>Complete genome sequence of Burkholderia anthina BJQ0011.</title>
        <authorList>
            <person name="Xu Y."/>
        </authorList>
    </citation>
    <scope>NUCLEOTIDE SEQUENCE [LARGE SCALE GENOMIC DNA]</scope>
    <source>
        <strain evidence="1 2">BJQ0011</strain>
    </source>
</reference>
<accession>A0A7T6VME8</accession>
<proteinExistence type="predicted"/>
<dbReference type="Proteomes" id="UP000596205">
    <property type="component" value="Chromosome 2"/>
</dbReference>
<dbReference type="EMBL" id="CP066770">
    <property type="protein sequence ID" value="QQK06590.1"/>
    <property type="molecule type" value="Genomic_DNA"/>
</dbReference>
<evidence type="ECO:0000313" key="1">
    <source>
        <dbReference type="EMBL" id="QQK06590.1"/>
    </source>
</evidence>
<dbReference type="KEGG" id="bann:JFN94_22475"/>
<evidence type="ECO:0000313" key="2">
    <source>
        <dbReference type="Proteomes" id="UP000596205"/>
    </source>
</evidence>
<dbReference type="AlphaFoldDB" id="A0A7T6VME8"/>
<organism evidence="1 2">
    <name type="scientific">Burkholderia anthina</name>
    <dbReference type="NCBI Taxonomy" id="179879"/>
    <lineage>
        <taxon>Bacteria</taxon>
        <taxon>Pseudomonadati</taxon>
        <taxon>Pseudomonadota</taxon>
        <taxon>Betaproteobacteria</taxon>
        <taxon>Burkholderiales</taxon>
        <taxon>Burkholderiaceae</taxon>
        <taxon>Burkholderia</taxon>
        <taxon>Burkholderia cepacia complex</taxon>
    </lineage>
</organism>
<gene>
    <name evidence="1" type="ORF">JFN94_22475</name>
</gene>
<dbReference type="RefSeq" id="WP_124826393.1">
    <property type="nucleotide sequence ID" value="NZ_CADEPR010000032.1"/>
</dbReference>
<name>A0A7T6VME8_9BURK</name>
<sequence>MKSALRHRARAVGSRGTRAARIAAQAPFAGFSLVTLSGSVLDYTGVDALFSHGASLDGGVPARGGWPDWVALLHETPVGA</sequence>
<protein>
    <submittedName>
        <fullName evidence="1">Uncharacterized protein</fullName>
    </submittedName>
</protein>